<dbReference type="EMBL" id="JAWZYT010000231">
    <property type="protein sequence ID" value="KAK4326248.1"/>
    <property type="molecule type" value="Genomic_DNA"/>
</dbReference>
<name>A0AAE1QJ05_9EUCA</name>
<evidence type="ECO:0000313" key="3">
    <source>
        <dbReference type="Proteomes" id="UP001292094"/>
    </source>
</evidence>
<dbReference type="AlphaFoldDB" id="A0AAE1QJ05"/>
<organism evidence="2 3">
    <name type="scientific">Petrolisthes manimaculis</name>
    <dbReference type="NCBI Taxonomy" id="1843537"/>
    <lineage>
        <taxon>Eukaryota</taxon>
        <taxon>Metazoa</taxon>
        <taxon>Ecdysozoa</taxon>
        <taxon>Arthropoda</taxon>
        <taxon>Crustacea</taxon>
        <taxon>Multicrustacea</taxon>
        <taxon>Malacostraca</taxon>
        <taxon>Eumalacostraca</taxon>
        <taxon>Eucarida</taxon>
        <taxon>Decapoda</taxon>
        <taxon>Pleocyemata</taxon>
        <taxon>Anomura</taxon>
        <taxon>Galatheoidea</taxon>
        <taxon>Porcellanidae</taxon>
        <taxon>Petrolisthes</taxon>
    </lineage>
</organism>
<gene>
    <name evidence="2" type="ORF">Pmani_003203</name>
</gene>
<proteinExistence type="predicted"/>
<evidence type="ECO:0000313" key="2">
    <source>
        <dbReference type="EMBL" id="KAK4326248.1"/>
    </source>
</evidence>
<evidence type="ECO:0000256" key="1">
    <source>
        <dbReference type="SAM" id="MobiDB-lite"/>
    </source>
</evidence>
<comment type="caution">
    <text evidence="2">The sequence shown here is derived from an EMBL/GenBank/DDBJ whole genome shotgun (WGS) entry which is preliminary data.</text>
</comment>
<keyword evidence="3" id="KW-1185">Reference proteome</keyword>
<reference evidence="2" key="1">
    <citation type="submission" date="2023-11" db="EMBL/GenBank/DDBJ databases">
        <title>Genome assemblies of two species of porcelain crab, Petrolisthes cinctipes and Petrolisthes manimaculis (Anomura: Porcellanidae).</title>
        <authorList>
            <person name="Angst P."/>
        </authorList>
    </citation>
    <scope>NUCLEOTIDE SEQUENCE</scope>
    <source>
        <strain evidence="2">PB745_02</strain>
        <tissue evidence="2">Gill</tissue>
    </source>
</reference>
<feature type="region of interest" description="Disordered" evidence="1">
    <location>
        <begin position="1"/>
        <end position="86"/>
    </location>
</feature>
<accession>A0AAE1QJ05</accession>
<dbReference type="Proteomes" id="UP001292094">
    <property type="component" value="Unassembled WGS sequence"/>
</dbReference>
<sequence length="111" mass="12792">MLKKGERRCEVREREGSNGKGKSWEVKRMLETDTEKVKGVRRERRGTAIGREGQRRRSGGVEKWRREGRRRRSGGVEKWRRESKHVSIAQSIDRAEELSETGLQGSLTSGV</sequence>
<protein>
    <submittedName>
        <fullName evidence="2">Uncharacterized protein</fullName>
    </submittedName>
</protein>
<feature type="compositionally biased region" description="Basic and acidic residues" evidence="1">
    <location>
        <begin position="7"/>
        <end position="40"/>
    </location>
</feature>
<feature type="compositionally biased region" description="Basic and acidic residues" evidence="1">
    <location>
        <begin position="52"/>
        <end position="65"/>
    </location>
</feature>